<dbReference type="InterPro" id="IPR050385">
    <property type="entry name" value="Archaeal_FAD_synthase"/>
</dbReference>
<sequence>MEIEAFSQLNDLRQLFKKKKIGITFSCFDLLHSGHILMLKDAKTKCDILIVGLQKDPTLDRPEKNKPILSLNERKISLESIKYIDYIIIYESEQQLLEILDNLNPDIRFLGSDYIGKNFTGKDKDIEIYYHDRFIHSYSTSNLRKRVYNIERLRQNID</sequence>
<feature type="domain" description="Cytidyltransferase-like" evidence="3">
    <location>
        <begin position="25"/>
        <end position="116"/>
    </location>
</feature>
<dbReference type="InterPro" id="IPR004821">
    <property type="entry name" value="Cyt_trans-like"/>
</dbReference>
<evidence type="ECO:0000256" key="1">
    <source>
        <dbReference type="ARBA" id="ARBA00022679"/>
    </source>
</evidence>
<dbReference type="Gene3D" id="3.40.50.620">
    <property type="entry name" value="HUPs"/>
    <property type="match status" value="1"/>
</dbReference>
<organism evidence="4">
    <name type="scientific">viral metagenome</name>
    <dbReference type="NCBI Taxonomy" id="1070528"/>
    <lineage>
        <taxon>unclassified sequences</taxon>
        <taxon>metagenomes</taxon>
        <taxon>organismal metagenomes</taxon>
    </lineage>
</organism>
<evidence type="ECO:0000256" key="2">
    <source>
        <dbReference type="ARBA" id="ARBA00022695"/>
    </source>
</evidence>
<dbReference type="EMBL" id="MN740274">
    <property type="protein sequence ID" value="QHT97268.1"/>
    <property type="molecule type" value="Genomic_DNA"/>
</dbReference>
<dbReference type="GO" id="GO:0016779">
    <property type="term" value="F:nucleotidyltransferase activity"/>
    <property type="evidence" value="ECO:0007669"/>
    <property type="project" value="UniProtKB-KW"/>
</dbReference>
<keyword evidence="2" id="KW-0548">Nucleotidyltransferase</keyword>
<proteinExistence type="predicted"/>
<dbReference type="SUPFAM" id="SSF52374">
    <property type="entry name" value="Nucleotidylyl transferase"/>
    <property type="match status" value="1"/>
</dbReference>
<protein>
    <recommendedName>
        <fullName evidence="3">Cytidyltransferase-like domain-containing protein</fullName>
    </recommendedName>
</protein>
<dbReference type="Pfam" id="PF01467">
    <property type="entry name" value="CTP_transf_like"/>
    <property type="match status" value="1"/>
</dbReference>
<evidence type="ECO:0000259" key="3">
    <source>
        <dbReference type="Pfam" id="PF01467"/>
    </source>
</evidence>
<accession>A0A6C0IVJ4</accession>
<name>A0A6C0IVJ4_9ZZZZ</name>
<evidence type="ECO:0000313" key="4">
    <source>
        <dbReference type="EMBL" id="QHT97268.1"/>
    </source>
</evidence>
<keyword evidence="1" id="KW-0808">Transferase</keyword>
<dbReference type="PANTHER" id="PTHR43793:SF1">
    <property type="entry name" value="FAD SYNTHASE"/>
    <property type="match status" value="1"/>
</dbReference>
<dbReference type="InterPro" id="IPR014729">
    <property type="entry name" value="Rossmann-like_a/b/a_fold"/>
</dbReference>
<dbReference type="AlphaFoldDB" id="A0A6C0IVJ4"/>
<dbReference type="NCBIfam" id="TIGR00125">
    <property type="entry name" value="cyt_tran_rel"/>
    <property type="match status" value="1"/>
</dbReference>
<dbReference type="PANTHER" id="PTHR43793">
    <property type="entry name" value="FAD SYNTHASE"/>
    <property type="match status" value="1"/>
</dbReference>
<reference evidence="4" key="1">
    <citation type="journal article" date="2020" name="Nature">
        <title>Giant virus diversity and host interactions through global metagenomics.</title>
        <authorList>
            <person name="Schulz F."/>
            <person name="Roux S."/>
            <person name="Paez-Espino D."/>
            <person name="Jungbluth S."/>
            <person name="Walsh D.A."/>
            <person name="Denef V.J."/>
            <person name="McMahon K.D."/>
            <person name="Konstantinidis K.T."/>
            <person name="Eloe-Fadrosh E.A."/>
            <person name="Kyrpides N.C."/>
            <person name="Woyke T."/>
        </authorList>
    </citation>
    <scope>NUCLEOTIDE SEQUENCE</scope>
    <source>
        <strain evidence="4">GVMAG-M-3300025138-11</strain>
    </source>
</reference>